<dbReference type="SUPFAM" id="SSF143100">
    <property type="entry name" value="TTHA1013/TTHA0281-like"/>
    <property type="match status" value="1"/>
</dbReference>
<dbReference type="GeneID" id="93556063"/>
<evidence type="ECO:0008006" key="2">
    <source>
        <dbReference type="Google" id="ProtNLM"/>
    </source>
</evidence>
<dbReference type="InterPro" id="IPR035069">
    <property type="entry name" value="TTHA1013/TTHA0281-like"/>
</dbReference>
<accession>A0A6N3DD05</accession>
<dbReference type="RefSeq" id="WP_008617092.1">
    <property type="nucleotide sequence ID" value="NZ_CABMOJ010000003.1"/>
</dbReference>
<proteinExistence type="predicted"/>
<protein>
    <recommendedName>
        <fullName evidence="2">HicB-like antitoxin of toxin-antitoxin system domain-containing protein</fullName>
    </recommendedName>
</protein>
<gene>
    <name evidence="1" type="ORF">PCLFYP37_02307</name>
</gene>
<reference evidence="1" key="1">
    <citation type="submission" date="2019-11" db="EMBL/GenBank/DDBJ databases">
        <authorList>
            <person name="Feng L."/>
        </authorList>
    </citation>
    <scope>NUCLEOTIDE SEQUENCE</scope>
    <source>
        <strain evidence="1">PclaraLFYP37</strain>
    </source>
</reference>
<dbReference type="AlphaFoldDB" id="A0A6N3DD05"/>
<dbReference type="EMBL" id="CACRUT010000015">
    <property type="protein sequence ID" value="VYU25009.1"/>
    <property type="molecule type" value="Genomic_DNA"/>
</dbReference>
<sequence length="57" mass="6772">MDTQISFGIEETTDGFLAYQLQNPSCYAYGSTEEEAYEALYTLTHEERDMYTWEEWN</sequence>
<evidence type="ECO:0000313" key="1">
    <source>
        <dbReference type="EMBL" id="VYU25009.1"/>
    </source>
</evidence>
<name>A0A6N3DD05_9BACT</name>
<organism evidence="1">
    <name type="scientific">Paraprevotella clara</name>
    <dbReference type="NCBI Taxonomy" id="454154"/>
    <lineage>
        <taxon>Bacteria</taxon>
        <taxon>Pseudomonadati</taxon>
        <taxon>Bacteroidota</taxon>
        <taxon>Bacteroidia</taxon>
        <taxon>Bacteroidales</taxon>
        <taxon>Prevotellaceae</taxon>
        <taxon>Paraprevotella</taxon>
    </lineage>
</organism>